<dbReference type="OrthoDB" id="1086666at2"/>
<dbReference type="Proteomes" id="UP000184480">
    <property type="component" value="Unassembled WGS sequence"/>
</dbReference>
<proteinExistence type="predicted"/>
<dbReference type="AlphaFoldDB" id="A0A1M4SBI7"/>
<protein>
    <recommendedName>
        <fullName evidence="3">MazG nucleotide pyrophosphohydrolase domain-containing protein</fullName>
    </recommendedName>
</protein>
<dbReference type="STRING" id="1346286.SAMN05444362_10110"/>
<evidence type="ECO:0000313" key="1">
    <source>
        <dbReference type="EMBL" id="SHE29505.1"/>
    </source>
</evidence>
<sequence length="218" mass="25306">MNRPDLNALSKEVYKANKEKGFHDMEHNNETLLMLVITELSEAVEADRKGERADLERMFSEIKERRSDINDLLNGKILARPHVINEAKEELEIDTFKRFFEYRVKDTIEDELAGATIRLLDLAGLRKYHIFSKEGTLAEYVHCSPIDEKFSSFVDHVFAVVKLICGNYDIEFTPSEIVELSILSIEHICNTLSIDLWQHVSIKLKYNQNRPHKHGKAY</sequence>
<dbReference type="Gene3D" id="1.10.287.1080">
    <property type="entry name" value="MazG-like"/>
    <property type="match status" value="1"/>
</dbReference>
<gene>
    <name evidence="1" type="ORF">SAMN05444362_10110</name>
</gene>
<dbReference type="RefSeq" id="WP_062175143.1">
    <property type="nucleotide sequence ID" value="NZ_BBXL01000001.1"/>
</dbReference>
<evidence type="ECO:0000313" key="2">
    <source>
        <dbReference type="Proteomes" id="UP000184480"/>
    </source>
</evidence>
<reference evidence="2" key="1">
    <citation type="submission" date="2016-11" db="EMBL/GenBank/DDBJ databases">
        <authorList>
            <person name="Varghese N."/>
            <person name="Submissions S."/>
        </authorList>
    </citation>
    <scope>NUCLEOTIDE SEQUENCE [LARGE SCALE GENOMIC DNA]</scope>
    <source>
        <strain evidence="2">DSM 27370</strain>
    </source>
</reference>
<accession>A0A1M4SBI7</accession>
<name>A0A1M4SBI7_9BACT</name>
<evidence type="ECO:0008006" key="3">
    <source>
        <dbReference type="Google" id="ProtNLM"/>
    </source>
</evidence>
<organism evidence="1 2">
    <name type="scientific">Dysgonomonas macrotermitis</name>
    <dbReference type="NCBI Taxonomy" id="1346286"/>
    <lineage>
        <taxon>Bacteria</taxon>
        <taxon>Pseudomonadati</taxon>
        <taxon>Bacteroidota</taxon>
        <taxon>Bacteroidia</taxon>
        <taxon>Bacteroidales</taxon>
        <taxon>Dysgonomonadaceae</taxon>
        <taxon>Dysgonomonas</taxon>
    </lineage>
</organism>
<dbReference type="EMBL" id="FQUC01000001">
    <property type="protein sequence ID" value="SHE29505.1"/>
    <property type="molecule type" value="Genomic_DNA"/>
</dbReference>
<keyword evidence="2" id="KW-1185">Reference proteome</keyword>